<sequence length="312" mass="34110">MKKIIFLLSILSPFYSDAQLHTGVPANNSPNAIVNISSNSRTQIKGFTVPSHSLTSLSGDFLGDANATNLRNSLLIFNSNSTLTKGLYFWDATEWTNLADTSILNSKLSNLSKINKFSSSATPVTTTYPDGNYTAGAQHTMNELYSSRASGYWTDLNFAEGTVKNIELKNSKNNNILKTSGTIQTHLSTNTSNAEAYVGLALFIKSPGDSDFKLKGYKIISGYMNNSCLNFQFDMVNAVKDLPVGMNEVKIAMDNREIDGPNNSVSYNLYVASRNNNCMNTDSGGNIAKQNFLPASTMITNLVVETYENPNF</sequence>
<gene>
    <name evidence="2" type="ORF">EB1_18650</name>
</gene>
<dbReference type="RefSeq" id="WP_019976680.1">
    <property type="nucleotide sequence ID" value="NZ_BJXC01000011.1"/>
</dbReference>
<dbReference type="OrthoDB" id="933310at2"/>
<dbReference type="Proteomes" id="UP000321245">
    <property type="component" value="Unassembled WGS sequence"/>
</dbReference>
<feature type="chain" id="PRO_5021850321" evidence="1">
    <location>
        <begin position="19"/>
        <end position="312"/>
    </location>
</feature>
<dbReference type="EMBL" id="BJXC01000011">
    <property type="protein sequence ID" value="GEM52075.1"/>
    <property type="molecule type" value="Genomic_DNA"/>
</dbReference>
<keyword evidence="3" id="KW-1185">Reference proteome</keyword>
<dbReference type="AlphaFoldDB" id="A0A511NH09"/>
<protein>
    <submittedName>
        <fullName evidence="2">Uncharacterized protein</fullName>
    </submittedName>
</protein>
<name>A0A511NH09_9FLAO</name>
<organism evidence="2 3">
    <name type="scientific">Empedobacter brevis NBRC 14943 = ATCC 43319</name>
    <dbReference type="NCBI Taxonomy" id="1218108"/>
    <lineage>
        <taxon>Bacteria</taxon>
        <taxon>Pseudomonadati</taxon>
        <taxon>Bacteroidota</taxon>
        <taxon>Flavobacteriia</taxon>
        <taxon>Flavobacteriales</taxon>
        <taxon>Weeksellaceae</taxon>
        <taxon>Empedobacter</taxon>
    </lineage>
</organism>
<evidence type="ECO:0000256" key="1">
    <source>
        <dbReference type="SAM" id="SignalP"/>
    </source>
</evidence>
<feature type="signal peptide" evidence="1">
    <location>
        <begin position="1"/>
        <end position="18"/>
    </location>
</feature>
<accession>A0A511NH09</accession>
<evidence type="ECO:0000313" key="2">
    <source>
        <dbReference type="EMBL" id="GEM52075.1"/>
    </source>
</evidence>
<dbReference type="STRING" id="1218108.GCA_000382425_03209"/>
<evidence type="ECO:0000313" key="3">
    <source>
        <dbReference type="Proteomes" id="UP000321245"/>
    </source>
</evidence>
<reference evidence="2 3" key="1">
    <citation type="submission" date="2019-07" db="EMBL/GenBank/DDBJ databases">
        <title>Whole genome shotgun sequence of Empedobacter brevis NBRC 14943.</title>
        <authorList>
            <person name="Hosoyama A."/>
            <person name="Uohara A."/>
            <person name="Ohji S."/>
            <person name="Ichikawa N."/>
        </authorList>
    </citation>
    <scope>NUCLEOTIDE SEQUENCE [LARGE SCALE GENOMIC DNA]</scope>
    <source>
        <strain evidence="2 3">NBRC 14943</strain>
    </source>
</reference>
<proteinExistence type="predicted"/>
<keyword evidence="1" id="KW-0732">Signal</keyword>
<dbReference type="GeneID" id="84651254"/>
<comment type="caution">
    <text evidence="2">The sequence shown here is derived from an EMBL/GenBank/DDBJ whole genome shotgun (WGS) entry which is preliminary data.</text>
</comment>